<dbReference type="Pfam" id="PF12697">
    <property type="entry name" value="Abhydrolase_6"/>
    <property type="match status" value="1"/>
</dbReference>
<dbReference type="EMBL" id="FNTI01000001">
    <property type="protein sequence ID" value="SED20388.1"/>
    <property type="molecule type" value="Genomic_DNA"/>
</dbReference>
<dbReference type="EC" id="3.1.1.93" evidence="4"/>
<dbReference type="SUPFAM" id="SSF53474">
    <property type="entry name" value="alpha/beta-Hydrolases"/>
    <property type="match status" value="1"/>
</dbReference>
<keyword evidence="3" id="KW-0809">Transit peptide</keyword>
<comment type="catalytic activity">
    <reaction evidence="10">
        <text>S-hexadecanoyl-L-cysteinyl-[protein] + H2O = L-cysteinyl-[protein] + hexadecanoate + H(+)</text>
        <dbReference type="Rhea" id="RHEA:19233"/>
        <dbReference type="Rhea" id="RHEA-COMP:10131"/>
        <dbReference type="Rhea" id="RHEA-COMP:11032"/>
        <dbReference type="ChEBI" id="CHEBI:7896"/>
        <dbReference type="ChEBI" id="CHEBI:15377"/>
        <dbReference type="ChEBI" id="CHEBI:15378"/>
        <dbReference type="ChEBI" id="CHEBI:29950"/>
        <dbReference type="ChEBI" id="CHEBI:74151"/>
        <dbReference type="EC" id="3.1.2.22"/>
    </reaction>
    <physiologicalReaction direction="left-to-right" evidence="10">
        <dbReference type="Rhea" id="RHEA:19234"/>
    </physiologicalReaction>
</comment>
<dbReference type="GO" id="GO:0102390">
    <property type="term" value="F:mycophenolic acid acyl-glucuronide esterase activity"/>
    <property type="evidence" value="ECO:0007669"/>
    <property type="project" value="UniProtKB-EC"/>
</dbReference>
<evidence type="ECO:0000256" key="2">
    <source>
        <dbReference type="ARBA" id="ARBA00022801"/>
    </source>
</evidence>
<feature type="compositionally biased region" description="Polar residues" evidence="12">
    <location>
        <begin position="26"/>
        <end position="35"/>
    </location>
</feature>
<evidence type="ECO:0000256" key="4">
    <source>
        <dbReference type="ARBA" id="ARBA00039132"/>
    </source>
</evidence>
<protein>
    <recommendedName>
        <fullName evidence="5">Palmitoyl-protein thioesterase ABHD10, mitochondrial</fullName>
        <ecNumber evidence="4">3.1.1.93</ecNumber>
        <ecNumber evidence="1">3.1.2.22</ecNumber>
    </recommendedName>
    <alternativeName>
        <fullName evidence="7">Acyl-protein thioesterase ABHD10</fullName>
    </alternativeName>
    <alternativeName>
        <fullName evidence="8">Alpha/beta hydrolase domain-containing protein 10</fullName>
    </alternativeName>
    <alternativeName>
        <fullName evidence="6">Mycophenolic acid acyl-glucuronide esterase, mitochondrial</fullName>
    </alternativeName>
</protein>
<evidence type="ECO:0000256" key="6">
    <source>
        <dbReference type="ARBA" id="ARBA00041520"/>
    </source>
</evidence>
<evidence type="ECO:0000256" key="11">
    <source>
        <dbReference type="ARBA" id="ARBA00047972"/>
    </source>
</evidence>
<dbReference type="GO" id="GO:0004177">
    <property type="term" value="F:aminopeptidase activity"/>
    <property type="evidence" value="ECO:0007669"/>
    <property type="project" value="UniProtKB-KW"/>
</dbReference>
<evidence type="ECO:0000256" key="8">
    <source>
        <dbReference type="ARBA" id="ARBA00042704"/>
    </source>
</evidence>
<evidence type="ECO:0000256" key="10">
    <source>
        <dbReference type="ARBA" id="ARBA00047409"/>
    </source>
</evidence>
<keyword evidence="2" id="KW-0378">Hydrolase</keyword>
<proteinExistence type="predicted"/>
<keyword evidence="14" id="KW-0645">Protease</keyword>
<accession>A0A1M6Z213</accession>
<dbReference type="InterPro" id="IPR000073">
    <property type="entry name" value="AB_hydrolase_1"/>
</dbReference>
<dbReference type="Gene3D" id="3.40.50.1820">
    <property type="entry name" value="alpha/beta hydrolase"/>
    <property type="match status" value="1"/>
</dbReference>
<dbReference type="AlphaFoldDB" id="A0A1M6Z213"/>
<feature type="region of interest" description="Disordered" evidence="12">
    <location>
        <begin position="1"/>
        <end position="38"/>
    </location>
</feature>
<dbReference type="PANTHER" id="PTHR16138:SF7">
    <property type="entry name" value="PALMITOYL-PROTEIN THIOESTERASE ABHD10, MITOCHONDRIAL"/>
    <property type="match status" value="1"/>
</dbReference>
<evidence type="ECO:0000256" key="7">
    <source>
        <dbReference type="ARBA" id="ARBA00042645"/>
    </source>
</evidence>
<evidence type="ECO:0000259" key="13">
    <source>
        <dbReference type="Pfam" id="PF12697"/>
    </source>
</evidence>
<dbReference type="GO" id="GO:0008474">
    <property type="term" value="F:palmitoyl-(protein) hydrolase activity"/>
    <property type="evidence" value="ECO:0007669"/>
    <property type="project" value="UniProtKB-EC"/>
</dbReference>
<comment type="catalytic activity">
    <reaction evidence="11">
        <text>mycophenolic acid O-acyl-beta-D-glucuronide + H2O = mycophenolate + D-glucuronate + H(+)</text>
        <dbReference type="Rhea" id="RHEA:34179"/>
        <dbReference type="ChEBI" id="CHEBI:15377"/>
        <dbReference type="ChEBI" id="CHEBI:15378"/>
        <dbReference type="ChEBI" id="CHEBI:58720"/>
        <dbReference type="ChEBI" id="CHEBI:62932"/>
        <dbReference type="ChEBI" id="CHEBI:66982"/>
        <dbReference type="EC" id="3.1.1.93"/>
    </reaction>
    <physiologicalReaction direction="left-to-right" evidence="11">
        <dbReference type="Rhea" id="RHEA:34180"/>
    </physiologicalReaction>
</comment>
<gene>
    <name evidence="14" type="ORF">SAMN05444171_3439</name>
</gene>
<sequence length="300" mass="31984">MIRKDSPDRSTVDRSGVLTDKAAGESSGTMTNSAPIDQEPAFIEVGEGDGRRRIAVRARAGAAPGSTSGAPGLFWLGGFNSDMRGTKALALDEWAASNGRACVRFDYSGHGESGGAFIDGTIGRWLEESVAVFEQFCRGPQVVIGSSMGGWMALLLARAIASRAAARASLAGLVLIAPAPDFTEQLMWNGFSPDIREEITTKGVWMRPSEYGDGTPYPITRALIEEGRNHLLLGSAIDVGCPVRILQGAQDPDVPWQHAFALAHRLPAEDVVMTMIQDGDHRLSRPQDIARILAAVAEIG</sequence>
<organism evidence="14 15">
    <name type="scientific">Bradyrhizobium lablabi</name>
    <dbReference type="NCBI Taxonomy" id="722472"/>
    <lineage>
        <taxon>Bacteria</taxon>
        <taxon>Pseudomonadati</taxon>
        <taxon>Pseudomonadota</taxon>
        <taxon>Alphaproteobacteria</taxon>
        <taxon>Hyphomicrobiales</taxon>
        <taxon>Nitrobacteraceae</taxon>
        <taxon>Bradyrhizobium</taxon>
    </lineage>
</organism>
<name>A0A1M6Z213_9BRAD</name>
<evidence type="ECO:0000256" key="5">
    <source>
        <dbReference type="ARBA" id="ARBA00039314"/>
    </source>
</evidence>
<feature type="compositionally biased region" description="Basic and acidic residues" evidence="12">
    <location>
        <begin position="1"/>
        <end position="12"/>
    </location>
</feature>
<evidence type="ECO:0000313" key="15">
    <source>
        <dbReference type="Proteomes" id="UP000183208"/>
    </source>
</evidence>
<dbReference type="PANTHER" id="PTHR16138">
    <property type="entry name" value="MYCOPHENOLIC ACID ACYL-GLUCURONIDE ESTERASE, MITOCHONDRIAL"/>
    <property type="match status" value="1"/>
</dbReference>
<keyword evidence="14" id="KW-0031">Aminopeptidase</keyword>
<dbReference type="EC" id="3.1.2.22" evidence="1"/>
<feature type="domain" description="AB hydrolase-1" evidence="13">
    <location>
        <begin position="93"/>
        <end position="291"/>
    </location>
</feature>
<dbReference type="InterPro" id="IPR052382">
    <property type="entry name" value="ABHD10_acyl-thioesterase"/>
</dbReference>
<reference evidence="14 15" key="1">
    <citation type="submission" date="2016-10" db="EMBL/GenBank/DDBJ databases">
        <authorList>
            <person name="de Groot N.N."/>
        </authorList>
    </citation>
    <scope>NUCLEOTIDE SEQUENCE [LARGE SCALE GENOMIC DNA]</scope>
    <source>
        <strain evidence="14 15">GAS522</strain>
    </source>
</reference>
<comment type="function">
    <text evidence="9">Acts as an acyl-protein thioesterase that hydrolyzes fatty acids from acylated residues in proteins. Regulates the mitochondrial S-depalmitoylation of the nucleophilic active site residue of peroxiredoxin-5/PRDX5, a key antioxidant protein, therefore modulating mitochondrial antioxidant ability. Also catalyzes the deglucuronidation of mycophenolic acid acyl-glucuronide, an active metabolite of the immunosuppressant drug mycophenolate.</text>
</comment>
<evidence type="ECO:0000256" key="12">
    <source>
        <dbReference type="SAM" id="MobiDB-lite"/>
    </source>
</evidence>
<dbReference type="InterPro" id="IPR029058">
    <property type="entry name" value="AB_hydrolase_fold"/>
</dbReference>
<evidence type="ECO:0000313" key="14">
    <source>
        <dbReference type="EMBL" id="SED20388.1"/>
    </source>
</evidence>
<evidence type="ECO:0000256" key="1">
    <source>
        <dbReference type="ARBA" id="ARBA00012423"/>
    </source>
</evidence>
<dbReference type="Proteomes" id="UP000183208">
    <property type="component" value="Unassembled WGS sequence"/>
</dbReference>
<evidence type="ECO:0000256" key="9">
    <source>
        <dbReference type="ARBA" id="ARBA00046047"/>
    </source>
</evidence>
<evidence type="ECO:0000256" key="3">
    <source>
        <dbReference type="ARBA" id="ARBA00022946"/>
    </source>
</evidence>